<proteinExistence type="predicted"/>
<evidence type="ECO:0000313" key="2">
    <source>
        <dbReference type="Proteomes" id="UP001139981"/>
    </source>
</evidence>
<accession>A0ACC1M6X1</accession>
<gene>
    <name evidence="1" type="ORF">IWW38_001837</name>
</gene>
<dbReference type="EMBL" id="JANBVB010000148">
    <property type="protein sequence ID" value="KAJ2897045.1"/>
    <property type="molecule type" value="Genomic_DNA"/>
</dbReference>
<protein>
    <submittedName>
        <fullName evidence="1">Uncharacterized protein</fullName>
    </submittedName>
</protein>
<organism evidence="1 2">
    <name type="scientific">Coemansia aciculifera</name>
    <dbReference type="NCBI Taxonomy" id="417176"/>
    <lineage>
        <taxon>Eukaryota</taxon>
        <taxon>Fungi</taxon>
        <taxon>Fungi incertae sedis</taxon>
        <taxon>Zoopagomycota</taxon>
        <taxon>Kickxellomycotina</taxon>
        <taxon>Kickxellomycetes</taxon>
        <taxon>Kickxellales</taxon>
        <taxon>Kickxellaceae</taxon>
        <taxon>Coemansia</taxon>
    </lineage>
</organism>
<sequence>MSTMALLSSIHDAHARLVTRGGVDYELYPVYLNLVFKSYALRTTANFALAYFCLIIMGVLERLGAFLIDTIRDKPGQPWRIFPRACIYFLITLDRYLLMMAIMNGYVPMLLIVCLGLALGQINAESIRYAMMMWKLKKAGTNGFEPLKPSNHHQSSQLGDSCC</sequence>
<name>A0ACC1M6X1_9FUNG</name>
<keyword evidence="2" id="KW-1185">Reference proteome</keyword>
<comment type="caution">
    <text evidence="1">The sequence shown here is derived from an EMBL/GenBank/DDBJ whole genome shotgun (WGS) entry which is preliminary data.</text>
</comment>
<reference evidence="1" key="1">
    <citation type="submission" date="2022-07" db="EMBL/GenBank/DDBJ databases">
        <title>Phylogenomic reconstructions and comparative analyses of Kickxellomycotina fungi.</title>
        <authorList>
            <person name="Reynolds N.K."/>
            <person name="Stajich J.E."/>
            <person name="Barry K."/>
            <person name="Grigoriev I.V."/>
            <person name="Crous P."/>
            <person name="Smith M.E."/>
        </authorList>
    </citation>
    <scope>NUCLEOTIDE SEQUENCE</scope>
    <source>
        <strain evidence="1">CBS 190363</strain>
    </source>
</reference>
<dbReference type="Proteomes" id="UP001139981">
    <property type="component" value="Unassembled WGS sequence"/>
</dbReference>
<evidence type="ECO:0000313" key="1">
    <source>
        <dbReference type="EMBL" id="KAJ2897045.1"/>
    </source>
</evidence>